<keyword evidence="3" id="KW-0255">Endonuclease</keyword>
<dbReference type="EMBL" id="QXFZ01001031">
    <property type="protein sequence ID" value="KAE9098591.1"/>
    <property type="molecule type" value="Genomic_DNA"/>
</dbReference>
<evidence type="ECO:0000256" key="1">
    <source>
        <dbReference type="ARBA" id="ARBA00022722"/>
    </source>
</evidence>
<keyword evidence="8" id="KW-0239">DNA-directed DNA polymerase</keyword>
<feature type="compositionally biased region" description="Gly residues" evidence="11">
    <location>
        <begin position="369"/>
        <end position="379"/>
    </location>
</feature>
<keyword evidence="5" id="KW-0460">Magnesium</keyword>
<keyword evidence="4" id="KW-0378">Hydrolase</keyword>
<keyword evidence="7" id="KW-0695">RNA-directed DNA polymerase</keyword>
<dbReference type="InterPro" id="IPR057670">
    <property type="entry name" value="SH3_retrovirus"/>
</dbReference>
<dbReference type="EMBL" id="QXGB01001112">
    <property type="protein sequence ID" value="KAE9196804.1"/>
    <property type="molecule type" value="Genomic_DNA"/>
</dbReference>
<dbReference type="EMBL" id="QXFX01001124">
    <property type="protein sequence ID" value="KAE9096228.1"/>
    <property type="molecule type" value="Genomic_DNA"/>
</dbReference>
<feature type="compositionally biased region" description="Basic and acidic residues" evidence="11">
    <location>
        <begin position="295"/>
        <end position="310"/>
    </location>
</feature>
<dbReference type="GO" id="GO:0006310">
    <property type="term" value="P:DNA recombination"/>
    <property type="evidence" value="ECO:0007669"/>
    <property type="project" value="UniProtKB-KW"/>
</dbReference>
<dbReference type="InterPro" id="IPR013103">
    <property type="entry name" value="RVT_2"/>
</dbReference>
<evidence type="ECO:0000256" key="6">
    <source>
        <dbReference type="ARBA" id="ARBA00022908"/>
    </source>
</evidence>
<evidence type="ECO:0000256" key="7">
    <source>
        <dbReference type="ARBA" id="ARBA00022918"/>
    </source>
</evidence>
<keyword evidence="1" id="KW-0540">Nuclease</keyword>
<proteinExistence type="predicted"/>
<evidence type="ECO:0000313" key="20">
    <source>
        <dbReference type="EMBL" id="KAE9289169.1"/>
    </source>
</evidence>
<sequence length="1057" mass="119587">MKRMSYKKVKTARSKRPYQKLMSDMCYVNELTYDGFKHFQLVQDEATRYEWGFLLKRKDQSDDVVIKHIAWLLAQGHRIEVIGSDKGRELLNNNLKAFLRARGIEWTSTNAYSPEENGLVEQMNGVVMSRVRSLLTMVDMPILLWGEAFTFALEVLNISPSSALAGETPYTRRFGERSELSNLRTWGCLAFAFTQKVLRKRKLENPGKPCIFLGYAKNSISYRVLDLRSGNIQEIRTVEFAENWTVERSYVEKLLLNRFSRGKYKLPSKIPYVRLNDLTAPSASMSFGVTSEDEPSGKRHCSEDLRDRDSSTVVDVPIAVGEPALASVPTSGLSSVNPARSAEAEARWSRARGLREWRSLRDQLDTDGDGGVGATGGVGLSNSSSSAPNEVDGDLSNRRVSVPVASPLALRDSDGDRMEISDSDLDYDDEATETAIGNGEPMQNISRFMGGDRESEDEAANNPSTSFRRSTRVRQQNVRLHDYEVDIPASLVIQAVNELLEPTSVEEALSAPDAKEWVDALDTEYKELLRNHVWELVDRPDGVKILKNKWVFVRKRNAQGEVCRYRTRITIKGCQQEYGINFWETYAPVAKAESVRFILLLALELGLLCRQVDFVTAFLNGPLDGVDIYMEQPDYFNDGTGRVCKLKQSLYGLRQAPRIWYKMLDEYLRKCGFKRTKMDAGVYVRTVGENKVFVTVYVDDLLIVGTETDIDMVLGELSSEFKIKDLGEVKHLLGMEITYVPGHVLMISQKGYTEKILARCKMDKCKPVPTPQVKGNFPMPGDPKRESVCVNSDPEVDYRHIVGSLQYLVQCTRPDIANSVRTLGKYLNCFTREHHVLAKRVLRHLRGTSDYGLVWTKKKTTGPNMQIDAYVDAWRPPKPEVRIEAYADADLGNEKDDRRSISGYVLQMEGCTYAYSSHKQRLITDDTCSSEFVAAAECSTMIKWKHNLCKELGVRRKQTVLYDDNQAAIAVIKANTGDFKMKGIDLKYHKIRDYYEKGDFALEYCPSEEMLADILTKPLGPTQFKRLRQLLNVVPVPDKQLVSGKRKRAITAAEGQV</sequence>
<dbReference type="Pfam" id="PF25597">
    <property type="entry name" value="SH3_retrovirus"/>
    <property type="match status" value="1"/>
</dbReference>
<dbReference type="EMBL" id="QXGD01001163">
    <property type="protein sequence ID" value="KAE9213050.1"/>
    <property type="molecule type" value="Genomic_DNA"/>
</dbReference>
<dbReference type="InterPro" id="IPR043502">
    <property type="entry name" value="DNA/RNA_pol_sf"/>
</dbReference>
<dbReference type="InterPro" id="IPR039537">
    <property type="entry name" value="Retrotran_Ty1/copia-like"/>
</dbReference>
<feature type="region of interest" description="Disordered" evidence="11">
    <location>
        <begin position="285"/>
        <end position="312"/>
    </location>
</feature>
<evidence type="ECO:0000313" key="17">
    <source>
        <dbReference type="EMBL" id="KAE9196804.1"/>
    </source>
</evidence>
<evidence type="ECO:0000256" key="2">
    <source>
        <dbReference type="ARBA" id="ARBA00022723"/>
    </source>
</evidence>
<evidence type="ECO:0000313" key="16">
    <source>
        <dbReference type="EMBL" id="KAE9132586.1"/>
    </source>
</evidence>
<dbReference type="EMBL" id="QXGA01000996">
    <property type="protein sequence ID" value="KAE9132586.1"/>
    <property type="molecule type" value="Genomic_DNA"/>
</dbReference>
<evidence type="ECO:0000313" key="18">
    <source>
        <dbReference type="EMBL" id="KAE9211929.1"/>
    </source>
</evidence>
<keyword evidence="9" id="KW-0233">DNA recombination</keyword>
<evidence type="ECO:0000313" key="19">
    <source>
        <dbReference type="EMBL" id="KAE9213050.1"/>
    </source>
</evidence>
<dbReference type="PROSITE" id="PS50994">
    <property type="entry name" value="INTEGRASE"/>
    <property type="match status" value="1"/>
</dbReference>
<keyword evidence="22" id="KW-1185">Reference proteome</keyword>
<feature type="region of interest" description="Disordered" evidence="11">
    <location>
        <begin position="361"/>
        <end position="399"/>
    </location>
</feature>
<evidence type="ECO:0000313" key="15">
    <source>
        <dbReference type="EMBL" id="KAE9098591.1"/>
    </source>
</evidence>
<dbReference type="Gene3D" id="3.30.420.10">
    <property type="entry name" value="Ribonuclease H-like superfamily/Ribonuclease H"/>
    <property type="match status" value="1"/>
</dbReference>
<dbReference type="EMBL" id="QXGE01001713">
    <property type="protein sequence ID" value="KAE9289169.1"/>
    <property type="molecule type" value="Genomic_DNA"/>
</dbReference>
<keyword evidence="10" id="KW-0511">Multifunctional enzyme</keyword>
<evidence type="ECO:0000256" key="3">
    <source>
        <dbReference type="ARBA" id="ARBA00022759"/>
    </source>
</evidence>
<dbReference type="Pfam" id="PF07727">
    <property type="entry name" value="RVT_2"/>
    <property type="match status" value="1"/>
</dbReference>
<dbReference type="Proteomes" id="UP000441208">
    <property type="component" value="Unassembled WGS sequence"/>
</dbReference>
<gene>
    <name evidence="20" type="ORF">PF001_g20177</name>
    <name evidence="19" type="ORF">PF002_g18071</name>
    <name evidence="18" type="ORF">PF004_g15770</name>
    <name evidence="17" type="ORF">PF005_g16725</name>
    <name evidence="16" type="ORF">PF006_g15244</name>
    <name evidence="15" type="ORF">PF007_g16200</name>
    <name evidence="13" type="ORF">PF009_g12381</name>
    <name evidence="14" type="ORF">PF010_g16418</name>
</gene>
<dbReference type="Proteomes" id="UP000437068">
    <property type="component" value="Unassembled WGS sequence"/>
</dbReference>
<evidence type="ECO:0000256" key="9">
    <source>
        <dbReference type="ARBA" id="ARBA00023172"/>
    </source>
</evidence>
<dbReference type="AlphaFoldDB" id="A0A6A3EWH3"/>
<dbReference type="Proteomes" id="UP000488956">
    <property type="component" value="Unassembled WGS sequence"/>
</dbReference>
<keyword evidence="8" id="KW-0548">Nucleotidyltransferase</keyword>
<evidence type="ECO:0000313" key="27">
    <source>
        <dbReference type="Proteomes" id="UP000476176"/>
    </source>
</evidence>
<keyword evidence="6" id="KW-0229">DNA integration</keyword>
<comment type="caution">
    <text evidence="13">The sequence shown here is derived from an EMBL/GenBank/DDBJ whole genome shotgun (WGS) entry which is preliminary data.</text>
</comment>
<evidence type="ECO:0000313" key="24">
    <source>
        <dbReference type="Proteomes" id="UP000440367"/>
    </source>
</evidence>
<evidence type="ECO:0000313" key="13">
    <source>
        <dbReference type="EMBL" id="KAE8937725.1"/>
    </source>
</evidence>
<name>A0A6A3EWH3_9STRA</name>
<dbReference type="Proteomes" id="UP000433483">
    <property type="component" value="Unassembled WGS sequence"/>
</dbReference>
<dbReference type="GO" id="GO:0003676">
    <property type="term" value="F:nucleic acid binding"/>
    <property type="evidence" value="ECO:0007669"/>
    <property type="project" value="InterPro"/>
</dbReference>
<accession>A0A6A3EWH3</accession>
<dbReference type="Proteomes" id="UP000440732">
    <property type="component" value="Unassembled WGS sequence"/>
</dbReference>
<dbReference type="InterPro" id="IPR036397">
    <property type="entry name" value="RNaseH_sf"/>
</dbReference>
<dbReference type="GO" id="GO:0015074">
    <property type="term" value="P:DNA integration"/>
    <property type="evidence" value="ECO:0007669"/>
    <property type="project" value="UniProtKB-KW"/>
</dbReference>
<evidence type="ECO:0000256" key="4">
    <source>
        <dbReference type="ARBA" id="ARBA00022801"/>
    </source>
</evidence>
<keyword evidence="8" id="KW-0808">Transferase</keyword>
<dbReference type="Proteomes" id="UP000440367">
    <property type="component" value="Unassembled WGS sequence"/>
</dbReference>
<dbReference type="InterPro" id="IPR001584">
    <property type="entry name" value="Integrase_cat-core"/>
</dbReference>
<dbReference type="EMBL" id="QXGC01001077">
    <property type="protein sequence ID" value="KAE9211929.1"/>
    <property type="molecule type" value="Genomic_DNA"/>
</dbReference>
<dbReference type="OrthoDB" id="103594at2759"/>
<dbReference type="EMBL" id="QXGF01000615">
    <property type="protein sequence ID" value="KAE8937725.1"/>
    <property type="molecule type" value="Genomic_DNA"/>
</dbReference>
<evidence type="ECO:0000259" key="12">
    <source>
        <dbReference type="PROSITE" id="PS50994"/>
    </source>
</evidence>
<dbReference type="Proteomes" id="UP000429523">
    <property type="component" value="Unassembled WGS sequence"/>
</dbReference>
<dbReference type="GO" id="GO:0003964">
    <property type="term" value="F:RNA-directed DNA polymerase activity"/>
    <property type="evidence" value="ECO:0007669"/>
    <property type="project" value="UniProtKB-KW"/>
</dbReference>
<dbReference type="InterPro" id="IPR012337">
    <property type="entry name" value="RNaseH-like_sf"/>
</dbReference>
<keyword evidence="2" id="KW-0479">Metal-binding</keyword>
<feature type="domain" description="Integrase catalytic" evidence="12">
    <location>
        <begin position="13"/>
        <end position="177"/>
    </location>
</feature>
<evidence type="ECO:0000313" key="21">
    <source>
        <dbReference type="Proteomes" id="UP000429523"/>
    </source>
</evidence>
<evidence type="ECO:0000256" key="5">
    <source>
        <dbReference type="ARBA" id="ARBA00022842"/>
    </source>
</evidence>
<dbReference type="GO" id="GO:0004519">
    <property type="term" value="F:endonuclease activity"/>
    <property type="evidence" value="ECO:0007669"/>
    <property type="project" value="UniProtKB-KW"/>
</dbReference>
<dbReference type="GO" id="GO:0016787">
    <property type="term" value="F:hydrolase activity"/>
    <property type="evidence" value="ECO:0007669"/>
    <property type="project" value="UniProtKB-KW"/>
</dbReference>
<organism evidence="13 21">
    <name type="scientific">Phytophthora fragariae</name>
    <dbReference type="NCBI Taxonomy" id="53985"/>
    <lineage>
        <taxon>Eukaryota</taxon>
        <taxon>Sar</taxon>
        <taxon>Stramenopiles</taxon>
        <taxon>Oomycota</taxon>
        <taxon>Peronosporomycetes</taxon>
        <taxon>Peronosporales</taxon>
        <taxon>Peronosporaceae</taxon>
        <taxon>Phytophthora</taxon>
    </lineage>
</organism>
<evidence type="ECO:0000313" key="26">
    <source>
        <dbReference type="Proteomes" id="UP000441208"/>
    </source>
</evidence>
<evidence type="ECO:0000256" key="11">
    <source>
        <dbReference type="SAM" id="MobiDB-lite"/>
    </source>
</evidence>
<evidence type="ECO:0000256" key="8">
    <source>
        <dbReference type="ARBA" id="ARBA00022932"/>
    </source>
</evidence>
<evidence type="ECO:0000313" key="25">
    <source>
        <dbReference type="Proteomes" id="UP000440732"/>
    </source>
</evidence>
<dbReference type="PANTHER" id="PTHR42648">
    <property type="entry name" value="TRANSPOSASE, PUTATIVE-RELATED"/>
    <property type="match status" value="1"/>
</dbReference>
<dbReference type="PANTHER" id="PTHR42648:SF11">
    <property type="entry name" value="TRANSPOSON TY4-P GAG-POL POLYPROTEIN"/>
    <property type="match status" value="1"/>
</dbReference>
<reference evidence="21 22" key="1">
    <citation type="submission" date="2018-08" db="EMBL/GenBank/DDBJ databases">
        <title>Genomic investigation of the strawberry pathogen Phytophthora fragariae indicates pathogenicity is determined by transcriptional variation in three key races.</title>
        <authorList>
            <person name="Adams T.M."/>
            <person name="Armitage A.D."/>
            <person name="Sobczyk M.K."/>
            <person name="Bates H.J."/>
            <person name="Dunwell J.M."/>
            <person name="Nellist C.F."/>
            <person name="Harrison R.J."/>
        </authorList>
    </citation>
    <scope>NUCLEOTIDE SEQUENCE [LARGE SCALE GENOMIC DNA]</scope>
    <source>
        <strain evidence="20 23">A4</strain>
        <strain evidence="19 24">BC-1</strain>
        <strain evidence="18 27">BC-23</strain>
        <strain evidence="17 22">NOV-27</strain>
        <strain evidence="16 25">NOV-5</strain>
        <strain evidence="15 26">NOV-71</strain>
        <strain evidence="13 21">NOV-9</strain>
        <strain evidence="14 28">ONT-3</strain>
    </source>
</reference>
<evidence type="ECO:0000313" key="28">
    <source>
        <dbReference type="Proteomes" id="UP000488956"/>
    </source>
</evidence>
<feature type="region of interest" description="Disordered" evidence="11">
    <location>
        <begin position="450"/>
        <end position="473"/>
    </location>
</feature>
<evidence type="ECO:0000313" key="23">
    <source>
        <dbReference type="Proteomes" id="UP000437068"/>
    </source>
</evidence>
<dbReference type="SUPFAM" id="SSF56672">
    <property type="entry name" value="DNA/RNA polymerases"/>
    <property type="match status" value="1"/>
</dbReference>
<dbReference type="GO" id="GO:0003887">
    <property type="term" value="F:DNA-directed DNA polymerase activity"/>
    <property type="evidence" value="ECO:0007669"/>
    <property type="project" value="UniProtKB-KW"/>
</dbReference>
<dbReference type="Proteomes" id="UP000476176">
    <property type="component" value="Unassembled WGS sequence"/>
</dbReference>
<feature type="compositionally biased region" description="Polar residues" evidence="11">
    <location>
        <begin position="461"/>
        <end position="473"/>
    </location>
</feature>
<evidence type="ECO:0000256" key="10">
    <source>
        <dbReference type="ARBA" id="ARBA00023268"/>
    </source>
</evidence>
<evidence type="ECO:0000313" key="22">
    <source>
        <dbReference type="Proteomes" id="UP000433483"/>
    </source>
</evidence>
<evidence type="ECO:0000313" key="14">
    <source>
        <dbReference type="EMBL" id="KAE9096228.1"/>
    </source>
</evidence>
<protein>
    <recommendedName>
        <fullName evidence="12">Integrase catalytic domain-containing protein</fullName>
    </recommendedName>
</protein>
<dbReference type="GO" id="GO:0046872">
    <property type="term" value="F:metal ion binding"/>
    <property type="evidence" value="ECO:0007669"/>
    <property type="project" value="UniProtKB-KW"/>
</dbReference>
<dbReference type="CDD" id="cd09272">
    <property type="entry name" value="RNase_HI_RT_Ty1"/>
    <property type="match status" value="1"/>
</dbReference>
<dbReference type="SUPFAM" id="SSF53098">
    <property type="entry name" value="Ribonuclease H-like"/>
    <property type="match status" value="1"/>
</dbReference>